<keyword evidence="9" id="KW-0106">Calcium</keyword>
<evidence type="ECO:0000256" key="16">
    <source>
        <dbReference type="SAM" id="SignalP"/>
    </source>
</evidence>
<evidence type="ECO:0000256" key="11">
    <source>
        <dbReference type="ARBA" id="ARBA00023214"/>
    </source>
</evidence>
<keyword evidence="11" id="KW-0868">Chloride</keyword>
<comment type="cofactor">
    <cofactor evidence="3">
        <name>chloride</name>
        <dbReference type="ChEBI" id="CHEBI:17996"/>
    </cofactor>
</comment>
<gene>
    <name evidence="19" type="ORF">HCN44_002019</name>
</gene>
<dbReference type="InterPro" id="IPR006046">
    <property type="entry name" value="Alpha_amylase"/>
</dbReference>
<feature type="domain" description="Alpha-amylase C-terminal" evidence="17">
    <location>
        <begin position="403"/>
        <end position="491"/>
    </location>
</feature>
<comment type="subunit">
    <text evidence="5">Monomer.</text>
</comment>
<dbReference type="InterPro" id="IPR031319">
    <property type="entry name" value="A-amylase_C"/>
</dbReference>
<dbReference type="InterPro" id="IPR013780">
    <property type="entry name" value="Glyco_hydro_b"/>
</dbReference>
<evidence type="ECO:0000256" key="9">
    <source>
        <dbReference type="ARBA" id="ARBA00022837"/>
    </source>
</evidence>
<keyword evidence="8 15" id="KW-0378">Hydrolase</keyword>
<dbReference type="PRINTS" id="PR00110">
    <property type="entry name" value="ALPHAAMYLASE"/>
</dbReference>
<dbReference type="SMART" id="SM00632">
    <property type="entry name" value="Aamy_C"/>
    <property type="match status" value="1"/>
</dbReference>
<evidence type="ECO:0000256" key="10">
    <source>
        <dbReference type="ARBA" id="ARBA00023157"/>
    </source>
</evidence>
<evidence type="ECO:0000256" key="5">
    <source>
        <dbReference type="ARBA" id="ARBA00011245"/>
    </source>
</evidence>
<dbReference type="GO" id="GO:0046872">
    <property type="term" value="F:metal ion binding"/>
    <property type="evidence" value="ECO:0007669"/>
    <property type="project" value="UniProtKB-KW"/>
</dbReference>
<protein>
    <recommendedName>
        <fullName evidence="6 15">Alpha-amylase</fullName>
        <ecNumber evidence="6 15">3.2.1.1</ecNumber>
    </recommendedName>
</protein>
<feature type="chain" id="PRO_5032377838" description="Alpha-amylase" evidence="16">
    <location>
        <begin position="19"/>
        <end position="494"/>
    </location>
</feature>
<evidence type="ECO:0000256" key="2">
    <source>
        <dbReference type="ARBA" id="ARBA00001913"/>
    </source>
</evidence>
<dbReference type="CDD" id="cd11317">
    <property type="entry name" value="AmyAc_bac_euk_AmyA"/>
    <property type="match status" value="1"/>
</dbReference>
<dbReference type="Pfam" id="PF00128">
    <property type="entry name" value="Alpha-amylase"/>
    <property type="match status" value="1"/>
</dbReference>
<evidence type="ECO:0000256" key="7">
    <source>
        <dbReference type="ARBA" id="ARBA00022723"/>
    </source>
</evidence>
<comment type="cofactor">
    <cofactor evidence="2">
        <name>Ca(2+)</name>
        <dbReference type="ChEBI" id="CHEBI:29108"/>
    </cofactor>
</comment>
<keyword evidence="12 15" id="KW-0119">Carbohydrate metabolism</keyword>
<keyword evidence="20" id="KW-1185">Reference proteome</keyword>
<dbReference type="SUPFAM" id="SSF51445">
    <property type="entry name" value="(Trans)glycosidases"/>
    <property type="match status" value="1"/>
</dbReference>
<evidence type="ECO:0000256" key="12">
    <source>
        <dbReference type="ARBA" id="ARBA00023277"/>
    </source>
</evidence>
<accession>A0A834Y2F3</accession>
<feature type="domain" description="Glycosyl hydrolase family 13 catalytic" evidence="18">
    <location>
        <begin position="31"/>
        <end position="394"/>
    </location>
</feature>
<dbReference type="EC" id="3.2.1.1" evidence="6 15"/>
<evidence type="ECO:0000256" key="6">
    <source>
        <dbReference type="ARBA" id="ARBA00012595"/>
    </source>
</evidence>
<dbReference type="EMBL" id="JACMRX010000001">
    <property type="protein sequence ID" value="KAF7996387.1"/>
    <property type="molecule type" value="Genomic_DNA"/>
</dbReference>
<sequence>MTLLVILLIGLCATNAFASSHKDPHFLPGHDTIVHLFEWKWSDIAQECESFLGPRGFGGIQISPVQENIIVSSRPWWERYQPISYKLTTRSGNKNDLRNMISRCNKAGVRIYVDAVVNHMSADQSTGKVIGTGGSTADPPSRNYSAVPYGKNDFNKFCSINNYDDPVMVRNCELVGLHDLNQKLENVRQKIVNFMNGLIDMGIAGFRIDAAKHMWPEDLKVIYSRLHDLSTTSGFAKDSKPFIYQEVIADSGIPATDYSGFATVTEFKYGNEISNAFLGNNQLKWLQTIGNNWGLLPNSDAVIFIDNHDTQRDNNVLNYKSSRLYTMAVAFMLAYPYGTPKIMSSFAFDNKDQGPPADSQGNILSPVMKNNKGCKGGWVCEHRWRQIQNMVGFRNAANKTSITEWWDNLNNQIAFSRGKNAFIAINGDKTDLKTTIHTQLPAGRYCDVISGSIKNNTCTGKIVVVNATGHAYIEILLTDKDGVLAIHKKAQLKN</sequence>
<dbReference type="PANTHER" id="PTHR43447">
    <property type="entry name" value="ALPHA-AMYLASE"/>
    <property type="match status" value="1"/>
</dbReference>
<evidence type="ECO:0000256" key="8">
    <source>
        <dbReference type="ARBA" id="ARBA00022801"/>
    </source>
</evidence>
<dbReference type="SMART" id="SM00642">
    <property type="entry name" value="Aamy"/>
    <property type="match status" value="1"/>
</dbReference>
<evidence type="ECO:0000256" key="4">
    <source>
        <dbReference type="ARBA" id="ARBA00008061"/>
    </source>
</evidence>
<keyword evidence="16" id="KW-0732">Signal</keyword>
<dbReference type="AlphaFoldDB" id="A0A834Y2F3"/>
<reference evidence="19 20" key="1">
    <citation type="submission" date="2020-08" db="EMBL/GenBank/DDBJ databases">
        <title>Aphidius gifuensis genome sequencing and assembly.</title>
        <authorList>
            <person name="Du Z."/>
        </authorList>
    </citation>
    <scope>NUCLEOTIDE SEQUENCE [LARGE SCALE GENOMIC DNA]</scope>
    <source>
        <strain evidence="19">YNYX2018</strain>
        <tissue evidence="19">Adults</tissue>
    </source>
</reference>
<evidence type="ECO:0000313" key="20">
    <source>
        <dbReference type="Proteomes" id="UP000639338"/>
    </source>
</evidence>
<dbReference type="InterPro" id="IPR006047">
    <property type="entry name" value="GH13_cat_dom"/>
</dbReference>
<dbReference type="Gene3D" id="3.20.20.80">
    <property type="entry name" value="Glycosidases"/>
    <property type="match status" value="1"/>
</dbReference>
<dbReference type="Pfam" id="PF02806">
    <property type="entry name" value="Alpha-amylase_C"/>
    <property type="match status" value="1"/>
</dbReference>
<evidence type="ECO:0000259" key="17">
    <source>
        <dbReference type="SMART" id="SM00632"/>
    </source>
</evidence>
<dbReference type="Gene3D" id="2.60.40.1180">
    <property type="entry name" value="Golgi alpha-mannosidase II"/>
    <property type="match status" value="1"/>
</dbReference>
<comment type="similarity">
    <text evidence="4 14">Belongs to the glycosyl hydrolase 13 family.</text>
</comment>
<comment type="caution">
    <text evidence="19">The sequence shown here is derived from an EMBL/GenBank/DDBJ whole genome shotgun (WGS) entry which is preliminary data.</text>
</comment>
<name>A0A834Y2F3_APHGI</name>
<keyword evidence="10" id="KW-1015">Disulfide bond</keyword>
<dbReference type="OrthoDB" id="550577at2759"/>
<dbReference type="GO" id="GO:0004556">
    <property type="term" value="F:alpha-amylase activity"/>
    <property type="evidence" value="ECO:0007669"/>
    <property type="project" value="UniProtKB-UniRule"/>
</dbReference>
<evidence type="ECO:0000256" key="14">
    <source>
        <dbReference type="RuleBase" id="RU003615"/>
    </source>
</evidence>
<feature type="signal peptide" evidence="16">
    <location>
        <begin position="1"/>
        <end position="18"/>
    </location>
</feature>
<comment type="catalytic activity">
    <reaction evidence="1 15">
        <text>Endohydrolysis of (1-&gt;4)-alpha-D-glucosidic linkages in polysaccharides containing three or more (1-&gt;4)-alpha-linked D-glucose units.</text>
        <dbReference type="EC" id="3.2.1.1"/>
    </reaction>
</comment>
<keyword evidence="7" id="KW-0479">Metal-binding</keyword>
<keyword evidence="13 15" id="KW-0326">Glycosidase</keyword>
<dbReference type="InterPro" id="IPR017853">
    <property type="entry name" value="GH"/>
</dbReference>
<dbReference type="Proteomes" id="UP000639338">
    <property type="component" value="Unassembled WGS sequence"/>
</dbReference>
<organism evidence="19 20">
    <name type="scientific">Aphidius gifuensis</name>
    <name type="common">Parasitoid wasp</name>
    <dbReference type="NCBI Taxonomy" id="684658"/>
    <lineage>
        <taxon>Eukaryota</taxon>
        <taxon>Metazoa</taxon>
        <taxon>Ecdysozoa</taxon>
        <taxon>Arthropoda</taxon>
        <taxon>Hexapoda</taxon>
        <taxon>Insecta</taxon>
        <taxon>Pterygota</taxon>
        <taxon>Neoptera</taxon>
        <taxon>Endopterygota</taxon>
        <taxon>Hymenoptera</taxon>
        <taxon>Apocrita</taxon>
        <taxon>Ichneumonoidea</taxon>
        <taxon>Braconidae</taxon>
        <taxon>Aphidiinae</taxon>
        <taxon>Aphidius</taxon>
    </lineage>
</organism>
<evidence type="ECO:0000256" key="15">
    <source>
        <dbReference type="RuleBase" id="RU361134"/>
    </source>
</evidence>
<evidence type="ECO:0000313" key="19">
    <source>
        <dbReference type="EMBL" id="KAF7996387.1"/>
    </source>
</evidence>
<evidence type="ECO:0000256" key="13">
    <source>
        <dbReference type="ARBA" id="ARBA00023295"/>
    </source>
</evidence>
<evidence type="ECO:0000256" key="3">
    <source>
        <dbReference type="ARBA" id="ARBA00001923"/>
    </source>
</evidence>
<evidence type="ECO:0000256" key="1">
    <source>
        <dbReference type="ARBA" id="ARBA00000548"/>
    </source>
</evidence>
<dbReference type="SUPFAM" id="SSF51011">
    <property type="entry name" value="Glycosyl hydrolase domain"/>
    <property type="match status" value="1"/>
</dbReference>
<evidence type="ECO:0000259" key="18">
    <source>
        <dbReference type="SMART" id="SM00642"/>
    </source>
</evidence>
<dbReference type="InterPro" id="IPR006048">
    <property type="entry name" value="A-amylase/branching_C"/>
</dbReference>
<dbReference type="GO" id="GO:0005975">
    <property type="term" value="P:carbohydrate metabolic process"/>
    <property type="evidence" value="ECO:0007669"/>
    <property type="project" value="InterPro"/>
</dbReference>
<proteinExistence type="inferred from homology"/>